<proteinExistence type="predicted"/>
<protein>
    <recommendedName>
        <fullName evidence="4">Transmembrane protein</fullName>
    </recommendedName>
</protein>
<feature type="transmembrane region" description="Helical" evidence="1">
    <location>
        <begin position="20"/>
        <end position="38"/>
    </location>
</feature>
<accession>A0AAV1YMT2</accession>
<keyword evidence="3" id="KW-1185">Reference proteome</keyword>
<feature type="transmembrane region" description="Helical" evidence="1">
    <location>
        <begin position="50"/>
        <end position="69"/>
    </location>
</feature>
<gene>
    <name evidence="2" type="ORF">LLUT_LOCUS35289</name>
</gene>
<keyword evidence="1" id="KW-1133">Transmembrane helix</keyword>
<dbReference type="Proteomes" id="UP001497480">
    <property type="component" value="Unassembled WGS sequence"/>
</dbReference>
<sequence>MRNYYYCKPKGADPHTSNVLLILAVALILLVIPSLFSTEPEDEVEASMDMSPFVAPIMVIVILLLVSFLGSSRKKVYVKPPWCGCNHACYCYGG</sequence>
<keyword evidence="1" id="KW-0812">Transmembrane</keyword>
<keyword evidence="1" id="KW-0472">Membrane</keyword>
<dbReference type="AlphaFoldDB" id="A0AAV1YMT2"/>
<dbReference type="EMBL" id="CAXHTB010000025">
    <property type="protein sequence ID" value="CAL0334229.1"/>
    <property type="molecule type" value="Genomic_DNA"/>
</dbReference>
<evidence type="ECO:0000256" key="1">
    <source>
        <dbReference type="SAM" id="Phobius"/>
    </source>
</evidence>
<evidence type="ECO:0000313" key="3">
    <source>
        <dbReference type="Proteomes" id="UP001497480"/>
    </source>
</evidence>
<comment type="caution">
    <text evidence="2">The sequence shown here is derived from an EMBL/GenBank/DDBJ whole genome shotgun (WGS) entry which is preliminary data.</text>
</comment>
<name>A0AAV1YMT2_LUPLU</name>
<evidence type="ECO:0008006" key="4">
    <source>
        <dbReference type="Google" id="ProtNLM"/>
    </source>
</evidence>
<evidence type="ECO:0000313" key="2">
    <source>
        <dbReference type="EMBL" id="CAL0334229.1"/>
    </source>
</evidence>
<organism evidence="2 3">
    <name type="scientific">Lupinus luteus</name>
    <name type="common">European yellow lupine</name>
    <dbReference type="NCBI Taxonomy" id="3873"/>
    <lineage>
        <taxon>Eukaryota</taxon>
        <taxon>Viridiplantae</taxon>
        <taxon>Streptophyta</taxon>
        <taxon>Embryophyta</taxon>
        <taxon>Tracheophyta</taxon>
        <taxon>Spermatophyta</taxon>
        <taxon>Magnoliopsida</taxon>
        <taxon>eudicotyledons</taxon>
        <taxon>Gunneridae</taxon>
        <taxon>Pentapetalae</taxon>
        <taxon>rosids</taxon>
        <taxon>fabids</taxon>
        <taxon>Fabales</taxon>
        <taxon>Fabaceae</taxon>
        <taxon>Papilionoideae</taxon>
        <taxon>50 kb inversion clade</taxon>
        <taxon>genistoids sensu lato</taxon>
        <taxon>core genistoids</taxon>
        <taxon>Genisteae</taxon>
        <taxon>Lupinus</taxon>
    </lineage>
</organism>
<reference evidence="2 3" key="1">
    <citation type="submission" date="2024-03" db="EMBL/GenBank/DDBJ databases">
        <authorList>
            <person name="Martinez-Hernandez J."/>
        </authorList>
    </citation>
    <scope>NUCLEOTIDE SEQUENCE [LARGE SCALE GENOMIC DNA]</scope>
</reference>